<organism evidence="2 3">
    <name type="scientific">Acidiferrimicrobium australe</name>
    <dbReference type="NCBI Taxonomy" id="2664430"/>
    <lineage>
        <taxon>Bacteria</taxon>
        <taxon>Bacillati</taxon>
        <taxon>Actinomycetota</taxon>
        <taxon>Acidimicrobiia</taxon>
        <taxon>Acidimicrobiales</taxon>
        <taxon>Acidimicrobiaceae</taxon>
        <taxon>Acidiferrimicrobium</taxon>
    </lineage>
</organism>
<evidence type="ECO:0000313" key="2">
    <source>
        <dbReference type="EMBL" id="MST32571.1"/>
    </source>
</evidence>
<keyword evidence="3" id="KW-1185">Reference proteome</keyword>
<keyword evidence="1" id="KW-1133">Transmembrane helix</keyword>
<keyword evidence="1" id="KW-0472">Membrane</keyword>
<keyword evidence="1" id="KW-0812">Transmembrane</keyword>
<sequence length="216" mass="23372">MPAAVSRDDDSRASGVLRRSGGLLVPSDGPPPTRAEVRRTRLWLLLFLLTPVCLAVAVAFALGIAGPPEPVVHPVSVPPGYRAISDAYYGYAVPTSYRQNPAWTDANGDYFYGTPAHGWVAETLLVRHHPPTARTAPPTTFRFDGEVRSAPFRLSGGHPIRVARTSFAWAVEVTRPGGWHALAVDTWLQDSSTQMWLLVKAPPAVTRTVIASLRGS</sequence>
<protein>
    <submittedName>
        <fullName evidence="2">Uncharacterized protein</fullName>
    </submittedName>
</protein>
<reference evidence="2 3" key="1">
    <citation type="submission" date="2019-11" db="EMBL/GenBank/DDBJ databases">
        <title>Acidiferrimicrobium australis gen. nov., sp. nov., an acidophilic and obligately heterotrophic, member of the Actinobacteria that catalyses dissimilatory oxido- reduction of iron isolated from metal-rich acidic water in Chile.</title>
        <authorList>
            <person name="Gonzalez D."/>
            <person name="Huber K."/>
            <person name="Hedrich S."/>
            <person name="Rojas-Villalobos C."/>
            <person name="Quatrini R."/>
            <person name="Dinamarca M.A."/>
            <person name="Schwarz A."/>
            <person name="Canales C."/>
            <person name="Nancucheo I."/>
        </authorList>
    </citation>
    <scope>NUCLEOTIDE SEQUENCE [LARGE SCALE GENOMIC DNA]</scope>
    <source>
        <strain evidence="2 3">USS-CCA1</strain>
    </source>
</reference>
<dbReference type="EMBL" id="WJHE01000333">
    <property type="protein sequence ID" value="MST32571.1"/>
    <property type="molecule type" value="Genomic_DNA"/>
</dbReference>
<comment type="caution">
    <text evidence="2">The sequence shown here is derived from an EMBL/GenBank/DDBJ whole genome shotgun (WGS) entry which is preliminary data.</text>
</comment>
<dbReference type="Proteomes" id="UP000437736">
    <property type="component" value="Unassembled WGS sequence"/>
</dbReference>
<name>A0ABW9QST3_9ACTN</name>
<evidence type="ECO:0000313" key="3">
    <source>
        <dbReference type="Proteomes" id="UP000437736"/>
    </source>
</evidence>
<gene>
    <name evidence="2" type="ORF">GHK86_07525</name>
</gene>
<accession>A0ABW9QST3</accession>
<proteinExistence type="predicted"/>
<feature type="transmembrane region" description="Helical" evidence="1">
    <location>
        <begin position="42"/>
        <end position="65"/>
    </location>
</feature>
<evidence type="ECO:0000256" key="1">
    <source>
        <dbReference type="SAM" id="Phobius"/>
    </source>
</evidence>